<comment type="caution">
    <text evidence="3">The sequence shown here is derived from an EMBL/GenBank/DDBJ whole genome shotgun (WGS) entry which is preliminary data.</text>
</comment>
<dbReference type="Proteomes" id="UP001596036">
    <property type="component" value="Unassembled WGS sequence"/>
</dbReference>
<dbReference type="PROSITE" id="PS50006">
    <property type="entry name" value="FHA_DOMAIN"/>
    <property type="match status" value="1"/>
</dbReference>
<gene>
    <name evidence="3" type="ORF">ACFPN1_11355</name>
</gene>
<dbReference type="InterPro" id="IPR000253">
    <property type="entry name" value="FHA_dom"/>
</dbReference>
<keyword evidence="1" id="KW-0472">Membrane</keyword>
<dbReference type="Pfam" id="PF00498">
    <property type="entry name" value="FHA"/>
    <property type="match status" value="1"/>
</dbReference>
<name>A0ABW0SPW9_9GAMM</name>
<sequence length="142" mass="15591">MSDPKQDPEYVLRGVVGRVFGRSYHLLAPTTLGRAPECDICLADHGISRMHARLRPLDYGVEVEDLRSTNGSFLNGQRVTVGVARVGDEIAFDQLRFRVERAVHSRAGSEGIRTAKSTRARWPWLLLAALVAAAGVAALLLR</sequence>
<dbReference type="PANTHER" id="PTHR23308">
    <property type="entry name" value="NUCLEAR INHIBITOR OF PROTEIN PHOSPHATASE-1"/>
    <property type="match status" value="1"/>
</dbReference>
<dbReference type="SMART" id="SM00240">
    <property type="entry name" value="FHA"/>
    <property type="match status" value="1"/>
</dbReference>
<dbReference type="EMBL" id="JBHSNM010000003">
    <property type="protein sequence ID" value="MFC5570657.1"/>
    <property type="molecule type" value="Genomic_DNA"/>
</dbReference>
<dbReference type="SUPFAM" id="SSF49879">
    <property type="entry name" value="SMAD/FHA domain"/>
    <property type="match status" value="1"/>
</dbReference>
<evidence type="ECO:0000313" key="4">
    <source>
        <dbReference type="Proteomes" id="UP001596036"/>
    </source>
</evidence>
<feature type="transmembrane region" description="Helical" evidence="1">
    <location>
        <begin position="122"/>
        <end position="141"/>
    </location>
</feature>
<evidence type="ECO:0000256" key="1">
    <source>
        <dbReference type="SAM" id="Phobius"/>
    </source>
</evidence>
<keyword evidence="1" id="KW-1133">Transmembrane helix</keyword>
<dbReference type="RefSeq" id="WP_386755098.1">
    <property type="nucleotide sequence ID" value="NZ_JBHSNM010000003.1"/>
</dbReference>
<organism evidence="3 4">
    <name type="scientific">Lysobacter yangpyeongensis</name>
    <dbReference type="NCBI Taxonomy" id="346182"/>
    <lineage>
        <taxon>Bacteria</taxon>
        <taxon>Pseudomonadati</taxon>
        <taxon>Pseudomonadota</taxon>
        <taxon>Gammaproteobacteria</taxon>
        <taxon>Lysobacterales</taxon>
        <taxon>Lysobacteraceae</taxon>
        <taxon>Lysobacter</taxon>
    </lineage>
</organism>
<dbReference type="InterPro" id="IPR050923">
    <property type="entry name" value="Cell_Proc_Reg/RNA_Proc"/>
</dbReference>
<evidence type="ECO:0000313" key="3">
    <source>
        <dbReference type="EMBL" id="MFC5570657.1"/>
    </source>
</evidence>
<keyword evidence="4" id="KW-1185">Reference proteome</keyword>
<accession>A0ABW0SPW9</accession>
<protein>
    <submittedName>
        <fullName evidence="3">FHA domain-containing protein</fullName>
    </submittedName>
</protein>
<feature type="domain" description="FHA" evidence="2">
    <location>
        <begin position="30"/>
        <end position="79"/>
    </location>
</feature>
<proteinExistence type="predicted"/>
<dbReference type="Gene3D" id="2.60.200.20">
    <property type="match status" value="1"/>
</dbReference>
<evidence type="ECO:0000259" key="2">
    <source>
        <dbReference type="PROSITE" id="PS50006"/>
    </source>
</evidence>
<dbReference type="InterPro" id="IPR008984">
    <property type="entry name" value="SMAD_FHA_dom_sf"/>
</dbReference>
<keyword evidence="1" id="KW-0812">Transmembrane</keyword>
<dbReference type="CDD" id="cd00060">
    <property type="entry name" value="FHA"/>
    <property type="match status" value="1"/>
</dbReference>
<reference evidence="4" key="1">
    <citation type="journal article" date="2019" name="Int. J. Syst. Evol. Microbiol.">
        <title>The Global Catalogue of Microorganisms (GCM) 10K type strain sequencing project: providing services to taxonomists for standard genome sequencing and annotation.</title>
        <authorList>
            <consortium name="The Broad Institute Genomics Platform"/>
            <consortium name="The Broad Institute Genome Sequencing Center for Infectious Disease"/>
            <person name="Wu L."/>
            <person name="Ma J."/>
        </authorList>
    </citation>
    <scope>NUCLEOTIDE SEQUENCE [LARGE SCALE GENOMIC DNA]</scope>
    <source>
        <strain evidence="4">KACC 11407</strain>
    </source>
</reference>